<feature type="compositionally biased region" description="Low complexity" evidence="1">
    <location>
        <begin position="128"/>
        <end position="141"/>
    </location>
</feature>
<dbReference type="HOGENOM" id="CLU_101050_1_1_1"/>
<dbReference type="EMBL" id="DS499600">
    <property type="protein sequence ID" value="EDP48964.1"/>
    <property type="molecule type" value="Genomic_DNA"/>
</dbReference>
<evidence type="ECO:0000313" key="4">
    <source>
        <dbReference type="Proteomes" id="UP000001699"/>
    </source>
</evidence>
<evidence type="ECO:0000256" key="2">
    <source>
        <dbReference type="SAM" id="SignalP"/>
    </source>
</evidence>
<accession>B0YAC1</accession>
<feature type="region of interest" description="Disordered" evidence="1">
    <location>
        <begin position="76"/>
        <end position="176"/>
    </location>
</feature>
<dbReference type="Proteomes" id="UP000001699">
    <property type="component" value="Unassembled WGS sequence"/>
</dbReference>
<keyword evidence="4" id="KW-1185">Reference proteome</keyword>
<feature type="compositionally biased region" description="Basic and acidic residues" evidence="1">
    <location>
        <begin position="108"/>
        <end position="127"/>
    </location>
</feature>
<sequence length="216" mass="21849">MNNSPFPPFLQDPLPLLSTMRHFIFTLLALATTSALAQDPGPSPTASVGCKPHGDHWHCDGPATGAATATTELSLAPSPTESVGCEPHGDHWHCDGPASATAVPTATSDDHDHDHDHDHDDDHDDHGTATPTVPSPTASVGCKPHNDHWHCDGPRETGSPSASVNEASASTLVSTTSSTTASATGAQQSGGAGSLGVELTGAVGLALAVAAAAFHV</sequence>
<evidence type="ECO:0000256" key="1">
    <source>
        <dbReference type="SAM" id="MobiDB-lite"/>
    </source>
</evidence>
<dbReference type="AlphaFoldDB" id="B0YAC1"/>
<feature type="signal peptide" evidence="2">
    <location>
        <begin position="1"/>
        <end position="37"/>
    </location>
</feature>
<organism evidence="3 4">
    <name type="scientific">Aspergillus fumigatus (strain CBS 144.89 / FGSC A1163 / CEA10)</name>
    <name type="common">Neosartorya fumigata</name>
    <dbReference type="NCBI Taxonomy" id="451804"/>
    <lineage>
        <taxon>Eukaryota</taxon>
        <taxon>Fungi</taxon>
        <taxon>Dikarya</taxon>
        <taxon>Ascomycota</taxon>
        <taxon>Pezizomycotina</taxon>
        <taxon>Eurotiomycetes</taxon>
        <taxon>Eurotiomycetidae</taxon>
        <taxon>Eurotiales</taxon>
        <taxon>Aspergillaceae</taxon>
        <taxon>Aspergillus</taxon>
        <taxon>Aspergillus subgen. Fumigati</taxon>
    </lineage>
</organism>
<gene>
    <name evidence="3" type="ORF">AFUB_084140</name>
</gene>
<reference evidence="3 4" key="1">
    <citation type="journal article" date="2008" name="PLoS Genet.">
        <title>Genomic islands in the pathogenic filamentous fungus Aspergillus fumigatus.</title>
        <authorList>
            <person name="Fedorova N.D."/>
            <person name="Khaldi N."/>
            <person name="Joardar V.S."/>
            <person name="Maiti R."/>
            <person name="Amedeo P."/>
            <person name="Anderson M.J."/>
            <person name="Crabtree J."/>
            <person name="Silva J.C."/>
            <person name="Badger J.H."/>
            <person name="Albarraq A."/>
            <person name="Angiuoli S."/>
            <person name="Bussey H."/>
            <person name="Bowyer P."/>
            <person name="Cotty P.J."/>
            <person name="Dyer P.S."/>
            <person name="Egan A."/>
            <person name="Galens K."/>
            <person name="Fraser-Liggett C.M."/>
            <person name="Haas B.J."/>
            <person name="Inman J.M."/>
            <person name="Kent R."/>
            <person name="Lemieux S."/>
            <person name="Malavazi I."/>
            <person name="Orvis J."/>
            <person name="Roemer T."/>
            <person name="Ronning C.M."/>
            <person name="Sundaram J.P."/>
            <person name="Sutton G."/>
            <person name="Turner G."/>
            <person name="Venter J.C."/>
            <person name="White O.R."/>
            <person name="Whitty B.R."/>
            <person name="Youngman P."/>
            <person name="Wolfe K.H."/>
            <person name="Goldman G.H."/>
            <person name="Wortman J.R."/>
            <person name="Jiang B."/>
            <person name="Denning D.W."/>
            <person name="Nierman W.C."/>
        </authorList>
    </citation>
    <scope>NUCLEOTIDE SEQUENCE [LARGE SCALE GENOMIC DNA]</scope>
    <source>
        <strain evidence="4">CBS 144.89 / FGSC A1163 / CEA10</strain>
    </source>
</reference>
<proteinExistence type="predicted"/>
<keyword evidence="2" id="KW-0732">Signal</keyword>
<feature type="compositionally biased region" description="Basic and acidic residues" evidence="1">
    <location>
        <begin position="144"/>
        <end position="155"/>
    </location>
</feature>
<evidence type="ECO:0008006" key="5">
    <source>
        <dbReference type="Google" id="ProtNLM"/>
    </source>
</evidence>
<feature type="chain" id="PRO_5002758796" description="GPI anchored protein" evidence="2">
    <location>
        <begin position="38"/>
        <end position="216"/>
    </location>
</feature>
<dbReference type="VEuPathDB" id="FungiDB:AFUB_084140"/>
<feature type="compositionally biased region" description="Low complexity" evidence="1">
    <location>
        <begin position="97"/>
        <end position="107"/>
    </location>
</feature>
<evidence type="ECO:0000313" key="3">
    <source>
        <dbReference type="EMBL" id="EDP48964.1"/>
    </source>
</evidence>
<name>B0YAC1_ASPFC</name>
<protein>
    <recommendedName>
        <fullName evidence="5">GPI anchored protein</fullName>
    </recommendedName>
</protein>
<feature type="compositionally biased region" description="Low complexity" evidence="1">
    <location>
        <begin position="167"/>
        <end position="176"/>
    </location>
</feature>